<organism evidence="8">
    <name type="scientific">freshwater metagenome</name>
    <dbReference type="NCBI Taxonomy" id="449393"/>
    <lineage>
        <taxon>unclassified sequences</taxon>
        <taxon>metagenomes</taxon>
        <taxon>ecological metagenomes</taxon>
    </lineage>
</organism>
<dbReference type="Pfam" id="PF02518">
    <property type="entry name" value="HATPase_c"/>
    <property type="match status" value="1"/>
</dbReference>
<dbReference type="PANTHER" id="PTHR45453:SF1">
    <property type="entry name" value="PHOSPHATE REGULON SENSOR PROTEIN PHOR"/>
    <property type="match status" value="1"/>
</dbReference>
<keyword evidence="5" id="KW-0418">Kinase</keyword>
<dbReference type="EC" id="2.7.13.3" evidence="2"/>
<name>A0A6J6AQD2_9ZZZZ</name>
<dbReference type="Gene3D" id="3.30.565.10">
    <property type="entry name" value="Histidine kinase-like ATPase, C-terminal domain"/>
    <property type="match status" value="1"/>
</dbReference>
<dbReference type="CDD" id="cd00075">
    <property type="entry name" value="HATPase"/>
    <property type="match status" value="1"/>
</dbReference>
<evidence type="ECO:0000259" key="7">
    <source>
        <dbReference type="PROSITE" id="PS50109"/>
    </source>
</evidence>
<keyword evidence="4" id="KW-0808">Transferase</keyword>
<dbReference type="FunFam" id="3.30.565.10:FF:000006">
    <property type="entry name" value="Sensor histidine kinase WalK"/>
    <property type="match status" value="1"/>
</dbReference>
<feature type="domain" description="Histidine kinase" evidence="7">
    <location>
        <begin position="192"/>
        <end position="407"/>
    </location>
</feature>
<dbReference type="Pfam" id="PF08448">
    <property type="entry name" value="PAS_4"/>
    <property type="match status" value="1"/>
</dbReference>
<dbReference type="InterPro" id="IPR036890">
    <property type="entry name" value="HATPase_C_sf"/>
</dbReference>
<dbReference type="GO" id="GO:0005886">
    <property type="term" value="C:plasma membrane"/>
    <property type="evidence" value="ECO:0007669"/>
    <property type="project" value="TreeGrafter"/>
</dbReference>
<dbReference type="SMART" id="SM00387">
    <property type="entry name" value="HATPase_c"/>
    <property type="match status" value="1"/>
</dbReference>
<dbReference type="InterPro" id="IPR003594">
    <property type="entry name" value="HATPase_dom"/>
</dbReference>
<dbReference type="Gene3D" id="3.30.450.20">
    <property type="entry name" value="PAS domain"/>
    <property type="match status" value="1"/>
</dbReference>
<dbReference type="GO" id="GO:0004721">
    <property type="term" value="F:phosphoprotein phosphatase activity"/>
    <property type="evidence" value="ECO:0007669"/>
    <property type="project" value="TreeGrafter"/>
</dbReference>
<keyword evidence="6" id="KW-0902">Two-component regulatory system</keyword>
<dbReference type="AlphaFoldDB" id="A0A6J6AQD2"/>
<proteinExistence type="predicted"/>
<evidence type="ECO:0000256" key="3">
    <source>
        <dbReference type="ARBA" id="ARBA00022553"/>
    </source>
</evidence>
<dbReference type="GO" id="GO:0016036">
    <property type="term" value="P:cellular response to phosphate starvation"/>
    <property type="evidence" value="ECO:0007669"/>
    <property type="project" value="TreeGrafter"/>
</dbReference>
<dbReference type="PROSITE" id="PS50109">
    <property type="entry name" value="HIS_KIN"/>
    <property type="match status" value="1"/>
</dbReference>
<dbReference type="PANTHER" id="PTHR45453">
    <property type="entry name" value="PHOSPHATE REGULON SENSOR PROTEIN PHOR"/>
    <property type="match status" value="1"/>
</dbReference>
<accession>A0A6J6AQD2</accession>
<dbReference type="EMBL" id="CAEUNJ010000102">
    <property type="protein sequence ID" value="CAB4372736.1"/>
    <property type="molecule type" value="Genomic_DNA"/>
</dbReference>
<dbReference type="SMART" id="SM00388">
    <property type="entry name" value="HisKA"/>
    <property type="match status" value="1"/>
</dbReference>
<dbReference type="InterPro" id="IPR035965">
    <property type="entry name" value="PAS-like_dom_sf"/>
</dbReference>
<dbReference type="InterPro" id="IPR005467">
    <property type="entry name" value="His_kinase_dom"/>
</dbReference>
<dbReference type="SUPFAM" id="SSF55785">
    <property type="entry name" value="PYP-like sensor domain (PAS domain)"/>
    <property type="match status" value="1"/>
</dbReference>
<gene>
    <name evidence="8" type="ORF">UFOPK4201_01783</name>
</gene>
<evidence type="ECO:0000256" key="4">
    <source>
        <dbReference type="ARBA" id="ARBA00022679"/>
    </source>
</evidence>
<comment type="catalytic activity">
    <reaction evidence="1">
        <text>ATP + protein L-histidine = ADP + protein N-phospho-L-histidine.</text>
        <dbReference type="EC" id="2.7.13.3"/>
    </reaction>
</comment>
<evidence type="ECO:0000256" key="6">
    <source>
        <dbReference type="ARBA" id="ARBA00023012"/>
    </source>
</evidence>
<keyword evidence="3" id="KW-0597">Phosphoprotein</keyword>
<sequence>MSSAIVSALISAVVAAALATFLARFFWNRAQRNQVHESALRLGLDSAAENEFSRFEDLLSAVERSVRDLRSENHESDEARFRLQAALDALPVAVMVFDGEGLVIDSNLASAPFLEARHGDALVGAAVNDLVRVANSGQDASTIIELFGPPRRTVVVSTLPLPEGGRPGAVAFVEDITERRQLEAIRTDLVANISHELKTPVGAIGLLAETLEGENDQVVVERLASRIHTEAMRIAQIIEDLIELSRIESIDGAGSGTVDMNEVAADAVERLRAAASQSGVEVELHVSTTAAVIVGERRQLLSAIGNLIDNAIKYSDSGTKVEVTVERADAEVLVRVADHGIGIPTRDIDRIFERFYRVDQARSRKTGGTGLGLAIVRHAIANHEAHIEVESRLGEGSVFLLRFQSVVDDVRADQTISSLNERA</sequence>
<dbReference type="InterPro" id="IPR013656">
    <property type="entry name" value="PAS_4"/>
</dbReference>
<evidence type="ECO:0000256" key="5">
    <source>
        <dbReference type="ARBA" id="ARBA00022777"/>
    </source>
</evidence>
<dbReference type="CDD" id="cd00082">
    <property type="entry name" value="HisKA"/>
    <property type="match status" value="1"/>
</dbReference>
<evidence type="ECO:0000256" key="2">
    <source>
        <dbReference type="ARBA" id="ARBA00012438"/>
    </source>
</evidence>
<dbReference type="SUPFAM" id="SSF47384">
    <property type="entry name" value="Homodimeric domain of signal transducing histidine kinase"/>
    <property type="match status" value="1"/>
</dbReference>
<dbReference type="SUPFAM" id="SSF55874">
    <property type="entry name" value="ATPase domain of HSP90 chaperone/DNA topoisomerase II/histidine kinase"/>
    <property type="match status" value="1"/>
</dbReference>
<dbReference type="InterPro" id="IPR036097">
    <property type="entry name" value="HisK_dim/P_sf"/>
</dbReference>
<evidence type="ECO:0000313" key="8">
    <source>
        <dbReference type="EMBL" id="CAB4372736.1"/>
    </source>
</evidence>
<dbReference type="Pfam" id="PF00512">
    <property type="entry name" value="HisKA"/>
    <property type="match status" value="1"/>
</dbReference>
<dbReference type="InterPro" id="IPR003661">
    <property type="entry name" value="HisK_dim/P_dom"/>
</dbReference>
<reference evidence="8" key="1">
    <citation type="submission" date="2020-05" db="EMBL/GenBank/DDBJ databases">
        <authorList>
            <person name="Chiriac C."/>
            <person name="Salcher M."/>
            <person name="Ghai R."/>
            <person name="Kavagutti S V."/>
        </authorList>
    </citation>
    <scope>NUCLEOTIDE SEQUENCE</scope>
</reference>
<dbReference type="GO" id="GO:0000155">
    <property type="term" value="F:phosphorelay sensor kinase activity"/>
    <property type="evidence" value="ECO:0007669"/>
    <property type="project" value="InterPro"/>
</dbReference>
<dbReference type="PRINTS" id="PR00344">
    <property type="entry name" value="BCTRLSENSOR"/>
</dbReference>
<dbReference type="InterPro" id="IPR004358">
    <property type="entry name" value="Sig_transdc_His_kin-like_C"/>
</dbReference>
<protein>
    <recommendedName>
        <fullName evidence="2">histidine kinase</fullName>
        <ecNumber evidence="2">2.7.13.3</ecNumber>
    </recommendedName>
</protein>
<dbReference type="Gene3D" id="1.10.287.130">
    <property type="match status" value="1"/>
</dbReference>
<evidence type="ECO:0000256" key="1">
    <source>
        <dbReference type="ARBA" id="ARBA00000085"/>
    </source>
</evidence>
<dbReference type="InterPro" id="IPR050351">
    <property type="entry name" value="BphY/WalK/GraS-like"/>
</dbReference>